<evidence type="ECO:0000313" key="4">
    <source>
        <dbReference type="Proteomes" id="UP000011087"/>
    </source>
</evidence>
<feature type="compositionally biased region" description="Polar residues" evidence="1">
    <location>
        <begin position="202"/>
        <end position="215"/>
    </location>
</feature>
<feature type="region of interest" description="Disordered" evidence="1">
    <location>
        <begin position="100"/>
        <end position="215"/>
    </location>
</feature>
<sequence length="215" mass="24093">MAGIFGSGALAFAAIQRNLPKIARWQKATWIVSVGALGGYAGIHFAGPNCLKKLVLLPDSKLADEARRIVLERRSSIPNAESLIRNFPIRKFEEDIEEPRKFSSFAPDGSLAEGKPSTADEDSKPAETSKAHNRMHARHSERQNRWTEDFHRNPHPRHGQTKPDASNATPEQQQKFRPDQFDPYQGVTQEAKESAWFDQDGSKTSQKTNQYGDPV</sequence>
<keyword evidence="4" id="KW-1185">Reference proteome</keyword>
<dbReference type="KEGG" id="gtt:GUITHDRAFT_164346"/>
<dbReference type="RefSeq" id="XP_005828626.1">
    <property type="nucleotide sequence ID" value="XM_005828569.1"/>
</dbReference>
<accession>L1IZG9</accession>
<reference evidence="3" key="3">
    <citation type="submission" date="2015-06" db="UniProtKB">
        <authorList>
            <consortium name="EnsemblProtists"/>
        </authorList>
    </citation>
    <scope>IDENTIFICATION</scope>
</reference>
<feature type="compositionally biased region" description="Polar residues" evidence="1">
    <location>
        <begin position="163"/>
        <end position="173"/>
    </location>
</feature>
<evidence type="ECO:0000256" key="1">
    <source>
        <dbReference type="SAM" id="MobiDB-lite"/>
    </source>
</evidence>
<dbReference type="Proteomes" id="UP000011087">
    <property type="component" value="Unassembled WGS sequence"/>
</dbReference>
<proteinExistence type="predicted"/>
<dbReference type="EMBL" id="JH993022">
    <property type="protein sequence ID" value="EKX41646.1"/>
    <property type="molecule type" value="Genomic_DNA"/>
</dbReference>
<protein>
    <submittedName>
        <fullName evidence="2 3">Uncharacterized protein</fullName>
    </submittedName>
</protein>
<reference evidence="2 4" key="1">
    <citation type="journal article" date="2012" name="Nature">
        <title>Algal genomes reveal evolutionary mosaicism and the fate of nucleomorphs.</title>
        <authorList>
            <consortium name="DOE Joint Genome Institute"/>
            <person name="Curtis B.A."/>
            <person name="Tanifuji G."/>
            <person name="Burki F."/>
            <person name="Gruber A."/>
            <person name="Irimia M."/>
            <person name="Maruyama S."/>
            <person name="Arias M.C."/>
            <person name="Ball S.G."/>
            <person name="Gile G.H."/>
            <person name="Hirakawa Y."/>
            <person name="Hopkins J.F."/>
            <person name="Kuo A."/>
            <person name="Rensing S.A."/>
            <person name="Schmutz J."/>
            <person name="Symeonidi A."/>
            <person name="Elias M."/>
            <person name="Eveleigh R.J."/>
            <person name="Herman E.K."/>
            <person name="Klute M.J."/>
            <person name="Nakayama T."/>
            <person name="Obornik M."/>
            <person name="Reyes-Prieto A."/>
            <person name="Armbrust E.V."/>
            <person name="Aves S.J."/>
            <person name="Beiko R.G."/>
            <person name="Coutinho P."/>
            <person name="Dacks J.B."/>
            <person name="Durnford D.G."/>
            <person name="Fast N.M."/>
            <person name="Green B.R."/>
            <person name="Grisdale C.J."/>
            <person name="Hempel F."/>
            <person name="Henrissat B."/>
            <person name="Hoppner M.P."/>
            <person name="Ishida K."/>
            <person name="Kim E."/>
            <person name="Koreny L."/>
            <person name="Kroth P.G."/>
            <person name="Liu Y."/>
            <person name="Malik S.B."/>
            <person name="Maier U.G."/>
            <person name="McRose D."/>
            <person name="Mock T."/>
            <person name="Neilson J.A."/>
            <person name="Onodera N.T."/>
            <person name="Poole A.M."/>
            <person name="Pritham E.J."/>
            <person name="Richards T.A."/>
            <person name="Rocap G."/>
            <person name="Roy S.W."/>
            <person name="Sarai C."/>
            <person name="Schaack S."/>
            <person name="Shirato S."/>
            <person name="Slamovits C.H."/>
            <person name="Spencer D.F."/>
            <person name="Suzuki S."/>
            <person name="Worden A.Z."/>
            <person name="Zauner S."/>
            <person name="Barry K."/>
            <person name="Bell C."/>
            <person name="Bharti A.K."/>
            <person name="Crow J.A."/>
            <person name="Grimwood J."/>
            <person name="Kramer R."/>
            <person name="Lindquist E."/>
            <person name="Lucas S."/>
            <person name="Salamov A."/>
            <person name="McFadden G.I."/>
            <person name="Lane C.E."/>
            <person name="Keeling P.J."/>
            <person name="Gray M.W."/>
            <person name="Grigoriev I.V."/>
            <person name="Archibald J.M."/>
        </authorList>
    </citation>
    <scope>NUCLEOTIDE SEQUENCE</scope>
    <source>
        <strain evidence="2 4">CCMP2712</strain>
    </source>
</reference>
<feature type="compositionally biased region" description="Basic and acidic residues" evidence="1">
    <location>
        <begin position="138"/>
        <end position="152"/>
    </location>
</feature>
<dbReference type="HOGENOM" id="CLU_1285442_0_0_1"/>
<evidence type="ECO:0000313" key="3">
    <source>
        <dbReference type="EnsemblProtists" id="EKX41646"/>
    </source>
</evidence>
<feature type="compositionally biased region" description="Basic and acidic residues" evidence="1">
    <location>
        <begin position="121"/>
        <end position="130"/>
    </location>
</feature>
<dbReference type="EnsemblProtists" id="EKX41646">
    <property type="protein sequence ID" value="EKX41646"/>
    <property type="gene ID" value="GUITHDRAFT_164346"/>
</dbReference>
<dbReference type="GeneID" id="17298349"/>
<dbReference type="PaxDb" id="55529-EKX41646"/>
<dbReference type="AlphaFoldDB" id="L1IZG9"/>
<reference evidence="4" key="2">
    <citation type="submission" date="2012-11" db="EMBL/GenBank/DDBJ databases">
        <authorList>
            <person name="Kuo A."/>
            <person name="Curtis B.A."/>
            <person name="Tanifuji G."/>
            <person name="Burki F."/>
            <person name="Gruber A."/>
            <person name="Irimia M."/>
            <person name="Maruyama S."/>
            <person name="Arias M.C."/>
            <person name="Ball S.G."/>
            <person name="Gile G.H."/>
            <person name="Hirakawa Y."/>
            <person name="Hopkins J.F."/>
            <person name="Rensing S.A."/>
            <person name="Schmutz J."/>
            <person name="Symeonidi A."/>
            <person name="Elias M."/>
            <person name="Eveleigh R.J."/>
            <person name="Herman E.K."/>
            <person name="Klute M.J."/>
            <person name="Nakayama T."/>
            <person name="Obornik M."/>
            <person name="Reyes-Prieto A."/>
            <person name="Armbrust E.V."/>
            <person name="Aves S.J."/>
            <person name="Beiko R.G."/>
            <person name="Coutinho P."/>
            <person name="Dacks J.B."/>
            <person name="Durnford D.G."/>
            <person name="Fast N.M."/>
            <person name="Green B.R."/>
            <person name="Grisdale C."/>
            <person name="Hempe F."/>
            <person name="Henrissat B."/>
            <person name="Hoppner M.P."/>
            <person name="Ishida K.-I."/>
            <person name="Kim E."/>
            <person name="Koreny L."/>
            <person name="Kroth P.G."/>
            <person name="Liu Y."/>
            <person name="Malik S.-B."/>
            <person name="Maier U.G."/>
            <person name="McRose D."/>
            <person name="Mock T."/>
            <person name="Neilson J.A."/>
            <person name="Onodera N.T."/>
            <person name="Poole A.M."/>
            <person name="Pritham E.J."/>
            <person name="Richards T.A."/>
            <person name="Rocap G."/>
            <person name="Roy S.W."/>
            <person name="Sarai C."/>
            <person name="Schaack S."/>
            <person name="Shirato S."/>
            <person name="Slamovits C.H."/>
            <person name="Spencer D.F."/>
            <person name="Suzuki S."/>
            <person name="Worden A.Z."/>
            <person name="Zauner S."/>
            <person name="Barry K."/>
            <person name="Bell C."/>
            <person name="Bharti A.K."/>
            <person name="Crow J.A."/>
            <person name="Grimwood J."/>
            <person name="Kramer R."/>
            <person name="Lindquist E."/>
            <person name="Lucas S."/>
            <person name="Salamov A."/>
            <person name="McFadden G.I."/>
            <person name="Lane C.E."/>
            <person name="Keeling P.J."/>
            <person name="Gray M.W."/>
            <person name="Grigoriev I.V."/>
            <person name="Archibald J.M."/>
        </authorList>
    </citation>
    <scope>NUCLEOTIDE SEQUENCE</scope>
    <source>
        <strain evidence="4">CCMP2712</strain>
    </source>
</reference>
<evidence type="ECO:0000313" key="2">
    <source>
        <dbReference type="EMBL" id="EKX41646.1"/>
    </source>
</evidence>
<name>L1IZG9_GUITC</name>
<gene>
    <name evidence="2" type="ORF">GUITHDRAFT_164346</name>
</gene>
<organism evidence="2">
    <name type="scientific">Guillardia theta (strain CCMP2712)</name>
    <name type="common">Cryptophyte</name>
    <dbReference type="NCBI Taxonomy" id="905079"/>
    <lineage>
        <taxon>Eukaryota</taxon>
        <taxon>Cryptophyceae</taxon>
        <taxon>Pyrenomonadales</taxon>
        <taxon>Geminigeraceae</taxon>
        <taxon>Guillardia</taxon>
    </lineage>
</organism>